<sequence>MAREKLAEIIRWPRIIWLVGIVNPCFMLPQLTSVWTSGLTEGISVLTLSLLTAIQTGFALHGFFLRDCPLLWSNGAAAMVTLITMLSVLYFRQLA</sequence>
<feature type="transmembrane region" description="Helical" evidence="1">
    <location>
        <begin position="43"/>
        <end position="64"/>
    </location>
</feature>
<proteinExistence type="predicted"/>
<dbReference type="EMBL" id="MFHT01000017">
    <property type="protein sequence ID" value="OGF77502.1"/>
    <property type="molecule type" value="Genomic_DNA"/>
</dbReference>
<evidence type="ECO:0000313" key="2">
    <source>
        <dbReference type="EMBL" id="OGF77502.1"/>
    </source>
</evidence>
<comment type="caution">
    <text evidence="2">The sequence shown here is derived from an EMBL/GenBank/DDBJ whole genome shotgun (WGS) entry which is preliminary data.</text>
</comment>
<keyword evidence="1" id="KW-0812">Transmembrane</keyword>
<accession>A0A1F5WPA2</accession>
<feature type="transmembrane region" description="Helical" evidence="1">
    <location>
        <begin position="12"/>
        <end position="31"/>
    </location>
</feature>
<dbReference type="Proteomes" id="UP000177723">
    <property type="component" value="Unassembled WGS sequence"/>
</dbReference>
<gene>
    <name evidence="2" type="ORF">A3F23_00820</name>
</gene>
<dbReference type="AlphaFoldDB" id="A0A1F5WPA2"/>
<evidence type="ECO:0000313" key="3">
    <source>
        <dbReference type="Proteomes" id="UP000177723"/>
    </source>
</evidence>
<name>A0A1F5WPA2_9BACT</name>
<reference evidence="2 3" key="1">
    <citation type="journal article" date="2016" name="Nat. Commun.">
        <title>Thousands of microbial genomes shed light on interconnected biogeochemical processes in an aquifer system.</title>
        <authorList>
            <person name="Anantharaman K."/>
            <person name="Brown C.T."/>
            <person name="Hug L.A."/>
            <person name="Sharon I."/>
            <person name="Castelle C.J."/>
            <person name="Probst A.J."/>
            <person name="Thomas B.C."/>
            <person name="Singh A."/>
            <person name="Wilkins M.J."/>
            <person name="Karaoz U."/>
            <person name="Brodie E.L."/>
            <person name="Williams K.H."/>
            <person name="Hubbard S.S."/>
            <person name="Banfield J.F."/>
        </authorList>
    </citation>
    <scope>NUCLEOTIDE SEQUENCE [LARGE SCALE GENOMIC DNA]</scope>
</reference>
<keyword evidence="1" id="KW-1133">Transmembrane helix</keyword>
<protein>
    <submittedName>
        <fullName evidence="2">Uncharacterized protein</fullName>
    </submittedName>
</protein>
<organism evidence="2 3">
    <name type="scientific">Candidatus Giovannonibacteria bacterium RIFCSPHIGHO2_12_FULL_43_15</name>
    <dbReference type="NCBI Taxonomy" id="1798341"/>
    <lineage>
        <taxon>Bacteria</taxon>
        <taxon>Candidatus Giovannoniibacteriota</taxon>
    </lineage>
</organism>
<evidence type="ECO:0000256" key="1">
    <source>
        <dbReference type="SAM" id="Phobius"/>
    </source>
</evidence>
<dbReference type="Gene3D" id="1.20.1280.290">
    <property type="match status" value="1"/>
</dbReference>
<feature type="transmembrane region" description="Helical" evidence="1">
    <location>
        <begin position="71"/>
        <end position="91"/>
    </location>
</feature>
<keyword evidence="1" id="KW-0472">Membrane</keyword>